<dbReference type="AlphaFoldDB" id="A0A1M4WJA4"/>
<evidence type="ECO:0000256" key="2">
    <source>
        <dbReference type="SAM" id="SignalP"/>
    </source>
</evidence>
<dbReference type="Proteomes" id="UP000184517">
    <property type="component" value="Unassembled WGS sequence"/>
</dbReference>
<dbReference type="InterPro" id="IPR038404">
    <property type="entry name" value="TRAP_DctP_sf"/>
</dbReference>
<gene>
    <name evidence="3" type="ORF">SAMN02745753_00807</name>
</gene>
<accession>A0A1M4WJA4</accession>
<reference evidence="4" key="1">
    <citation type="submission" date="2016-11" db="EMBL/GenBank/DDBJ databases">
        <authorList>
            <person name="Varghese N."/>
            <person name="Submissions S."/>
        </authorList>
    </citation>
    <scope>NUCLEOTIDE SEQUENCE [LARGE SCALE GENOMIC DNA]</scope>
    <source>
        <strain evidence="4">DSM 16579</strain>
    </source>
</reference>
<proteinExistence type="predicted"/>
<dbReference type="CDD" id="cd13602">
    <property type="entry name" value="PBP2_TRAP_BpDctp6_7"/>
    <property type="match status" value="1"/>
</dbReference>
<keyword evidence="4" id="KW-1185">Reference proteome</keyword>
<dbReference type="Pfam" id="PF03480">
    <property type="entry name" value="DctP"/>
    <property type="match status" value="1"/>
</dbReference>
<dbReference type="Gene3D" id="3.40.190.170">
    <property type="entry name" value="Bacterial extracellular solute-binding protein, family 7"/>
    <property type="match status" value="1"/>
</dbReference>
<dbReference type="PANTHER" id="PTHR33376">
    <property type="match status" value="1"/>
</dbReference>
<feature type="chain" id="PRO_5012815794" evidence="2">
    <location>
        <begin position="26"/>
        <end position="325"/>
    </location>
</feature>
<feature type="signal peptide" evidence="2">
    <location>
        <begin position="1"/>
        <end position="25"/>
    </location>
</feature>
<dbReference type="EMBL" id="FQVF01000004">
    <property type="protein sequence ID" value="SHE81153.1"/>
    <property type="molecule type" value="Genomic_DNA"/>
</dbReference>
<dbReference type="STRING" id="1122206.SAMN02745753_00807"/>
<protein>
    <submittedName>
        <fullName evidence="3">TRAP-type C4-dicarboxylate transport system, substrate-binding protein</fullName>
    </submittedName>
</protein>
<evidence type="ECO:0000313" key="3">
    <source>
        <dbReference type="EMBL" id="SHE81153.1"/>
    </source>
</evidence>
<keyword evidence="1 2" id="KW-0732">Signal</keyword>
<evidence type="ECO:0000256" key="1">
    <source>
        <dbReference type="ARBA" id="ARBA00022729"/>
    </source>
</evidence>
<dbReference type="RefSeq" id="WP_072838454.1">
    <property type="nucleotide sequence ID" value="NZ_FQVF01000004.1"/>
</dbReference>
<organism evidence="3 4">
    <name type="scientific">Marinomonas polaris DSM 16579</name>
    <dbReference type="NCBI Taxonomy" id="1122206"/>
    <lineage>
        <taxon>Bacteria</taxon>
        <taxon>Pseudomonadati</taxon>
        <taxon>Pseudomonadota</taxon>
        <taxon>Gammaproteobacteria</taxon>
        <taxon>Oceanospirillales</taxon>
        <taxon>Oceanospirillaceae</taxon>
        <taxon>Marinomonas</taxon>
    </lineage>
</organism>
<sequence length="325" mass="35770">MSKLTNALLISSVAIGGLTSTASFAEKWHMPTPYGDGNLQTQIAYTFTKEIRDNTNGDLDITVHSGGSLVKHTEIPRSVKSGQVQMGEVFLGILGNENPIYKHDNIPFLATSFEDAKRLWEAAKPSIAKELDKDGMMLLYTVAWPAQSLYSKEPVNSLADLKGQKMRAYSPTQSRLADLMNTTPMTIQTPDIPQAFSTGIIQAMITSPSTGVDSQAWDYVNYYTDVKAWIPKNIVVVNKRAFRRLDKATQQVVLDAAKNAEAAGWTQIAARAAKDKATLLENGMVVSDPSPQLVEELKAIGKTMTEEWKAEAPKEIGEILTRYQN</sequence>
<evidence type="ECO:0000313" key="4">
    <source>
        <dbReference type="Proteomes" id="UP000184517"/>
    </source>
</evidence>
<dbReference type="OrthoDB" id="9783941at2"/>
<name>A0A1M4WJA4_9GAMM</name>
<dbReference type="NCBIfam" id="NF037995">
    <property type="entry name" value="TRAP_S1"/>
    <property type="match status" value="1"/>
</dbReference>
<dbReference type="GO" id="GO:0055085">
    <property type="term" value="P:transmembrane transport"/>
    <property type="evidence" value="ECO:0007669"/>
    <property type="project" value="InterPro"/>
</dbReference>
<dbReference type="InterPro" id="IPR018389">
    <property type="entry name" value="DctP_fam"/>
</dbReference>
<dbReference type="PANTHER" id="PTHR33376:SF4">
    <property type="entry name" value="SIALIC ACID-BINDING PERIPLASMIC PROTEIN SIAP"/>
    <property type="match status" value="1"/>
</dbReference>